<dbReference type="SUPFAM" id="SSF54427">
    <property type="entry name" value="NTF2-like"/>
    <property type="match status" value="1"/>
</dbReference>
<gene>
    <name evidence="1" type="ORF">LuPra_04299</name>
</gene>
<reference evidence="2" key="2">
    <citation type="submission" date="2016-04" db="EMBL/GenBank/DDBJ databases">
        <title>First Complete Genome Sequence of a Subdivision 6 Acidobacterium.</title>
        <authorList>
            <person name="Huang S."/>
            <person name="Vieira S."/>
            <person name="Bunk B."/>
            <person name="Riedel T."/>
            <person name="Sproeer C."/>
            <person name="Overmann J."/>
        </authorList>
    </citation>
    <scope>NUCLEOTIDE SEQUENCE [LARGE SCALE GENOMIC DNA]</scope>
    <source>
        <strain evidence="2">DSM 100886 HEG_-6_39</strain>
    </source>
</reference>
<dbReference type="Proteomes" id="UP000076079">
    <property type="component" value="Chromosome"/>
</dbReference>
<sequence>MLTPREFVGRMTEWVDAFNRGSLDLPDGILHKDAVFRLNGRAYEDTLGRPPTDPLVRLVARGPGGYRLLVKALQYTLTAPGIAVRDFEIRHGLGTGHIDLTGRLRDTGEGWVSNADLAMTVDVDGHVTEIAIQMDPDDVARLLQARQA</sequence>
<accession>A0A143PTB6</accession>
<evidence type="ECO:0008006" key="3">
    <source>
        <dbReference type="Google" id="ProtNLM"/>
    </source>
</evidence>
<reference evidence="1 2" key="1">
    <citation type="journal article" date="2016" name="Genome Announc.">
        <title>First Complete Genome Sequence of a Subdivision 6 Acidobacterium Strain.</title>
        <authorList>
            <person name="Huang S."/>
            <person name="Vieira S."/>
            <person name="Bunk B."/>
            <person name="Riedel T."/>
            <person name="Sproer C."/>
            <person name="Overmann J."/>
        </authorList>
    </citation>
    <scope>NUCLEOTIDE SEQUENCE [LARGE SCALE GENOMIC DNA]</scope>
    <source>
        <strain evidence="2">DSM 100886 HEG_-6_39</strain>
    </source>
</reference>
<keyword evidence="2" id="KW-1185">Reference proteome</keyword>
<dbReference type="OrthoDB" id="345021at2"/>
<name>A0A143PTB6_LUTPR</name>
<dbReference type="InterPro" id="IPR032710">
    <property type="entry name" value="NTF2-like_dom_sf"/>
</dbReference>
<protein>
    <recommendedName>
        <fullName evidence="3">SnoaL-like domain-containing protein</fullName>
    </recommendedName>
</protein>
<evidence type="ECO:0000313" key="2">
    <source>
        <dbReference type="Proteomes" id="UP000076079"/>
    </source>
</evidence>
<evidence type="ECO:0000313" key="1">
    <source>
        <dbReference type="EMBL" id="AMY11054.1"/>
    </source>
</evidence>
<organism evidence="1 2">
    <name type="scientific">Luteitalea pratensis</name>
    <dbReference type="NCBI Taxonomy" id="1855912"/>
    <lineage>
        <taxon>Bacteria</taxon>
        <taxon>Pseudomonadati</taxon>
        <taxon>Acidobacteriota</taxon>
        <taxon>Vicinamibacteria</taxon>
        <taxon>Vicinamibacterales</taxon>
        <taxon>Vicinamibacteraceae</taxon>
        <taxon>Luteitalea</taxon>
    </lineage>
</organism>
<proteinExistence type="predicted"/>
<dbReference type="RefSeq" id="WP_110172639.1">
    <property type="nucleotide sequence ID" value="NZ_CP015136.1"/>
</dbReference>
<dbReference type="KEGG" id="abac:LuPra_04299"/>
<dbReference type="EMBL" id="CP015136">
    <property type="protein sequence ID" value="AMY11054.1"/>
    <property type="molecule type" value="Genomic_DNA"/>
</dbReference>
<dbReference type="AlphaFoldDB" id="A0A143PTB6"/>